<dbReference type="AlphaFoldDB" id="A0A081BS78"/>
<dbReference type="Proteomes" id="UP000030700">
    <property type="component" value="Unassembled WGS sequence"/>
</dbReference>
<name>A0A081BS78_9BACT</name>
<proteinExistence type="predicted"/>
<accession>A0A081BS78</accession>
<dbReference type="InterPro" id="IPR023811">
    <property type="entry name" value="CHP04076"/>
</dbReference>
<evidence type="ECO:0008006" key="3">
    <source>
        <dbReference type="Google" id="ProtNLM"/>
    </source>
</evidence>
<evidence type="ECO:0000313" key="2">
    <source>
        <dbReference type="Proteomes" id="UP000030700"/>
    </source>
</evidence>
<keyword evidence="2" id="KW-1185">Reference proteome</keyword>
<gene>
    <name evidence="1" type="ORF">U14_05538</name>
</gene>
<dbReference type="EMBL" id="DF820461">
    <property type="protein sequence ID" value="GAK54259.1"/>
    <property type="molecule type" value="Genomic_DNA"/>
</dbReference>
<dbReference type="HOGENOM" id="CLU_160502_0_0_0"/>
<evidence type="ECO:0000313" key="1">
    <source>
        <dbReference type="EMBL" id="GAK54259.1"/>
    </source>
</evidence>
<dbReference type="NCBIfam" id="TIGR04076">
    <property type="entry name" value="TIGR04076 family protein"/>
    <property type="match status" value="1"/>
</dbReference>
<dbReference type="STRING" id="1499966.U14_05538"/>
<sequence length="105" mass="12110">MIQCKITVLKRTFNRDLVEQYVQEDRKKTLGLCEVFREGQEFITDVFTGIPQGFCPWAWDDIYKALVGFAADGNFGMWYQEKNTIIACCTDGTRPVIFKIEKISA</sequence>
<organism evidence="1">
    <name type="scientific">Candidatus Moduliflexus flocculans</name>
    <dbReference type="NCBI Taxonomy" id="1499966"/>
    <lineage>
        <taxon>Bacteria</taxon>
        <taxon>Candidatus Moduliflexota</taxon>
        <taxon>Candidatus Moduliflexia</taxon>
        <taxon>Candidatus Moduliflexales</taxon>
        <taxon>Candidatus Moduliflexaceae</taxon>
    </lineage>
</organism>
<protein>
    <recommendedName>
        <fullName evidence="3">TIGR04076 family protein</fullName>
    </recommendedName>
</protein>
<reference evidence="1" key="1">
    <citation type="journal article" date="2015" name="PeerJ">
        <title>First genomic representation of candidate bacterial phylum KSB3 points to enhanced environmental sensing as a trigger of wastewater bulking.</title>
        <authorList>
            <person name="Sekiguchi Y."/>
            <person name="Ohashi A."/>
            <person name="Parks D.H."/>
            <person name="Yamauchi T."/>
            <person name="Tyson G.W."/>
            <person name="Hugenholtz P."/>
        </authorList>
    </citation>
    <scope>NUCLEOTIDE SEQUENCE [LARGE SCALE GENOMIC DNA]</scope>
</reference>